<feature type="transmembrane region" description="Helical" evidence="9">
    <location>
        <begin position="184"/>
        <end position="203"/>
    </location>
</feature>
<accession>A0A5C4U3S2</accession>
<dbReference type="InterPro" id="IPR004268">
    <property type="entry name" value="MurJ"/>
</dbReference>
<evidence type="ECO:0000256" key="7">
    <source>
        <dbReference type="ARBA" id="ARBA00023136"/>
    </source>
</evidence>
<feature type="transmembrane region" description="Helical" evidence="9">
    <location>
        <begin position="627"/>
        <end position="648"/>
    </location>
</feature>
<keyword evidence="4" id="KW-0133">Cell shape</keyword>
<dbReference type="AlphaFoldDB" id="A0A5C4U3S2"/>
<evidence type="ECO:0000313" key="10">
    <source>
        <dbReference type="EMBL" id="TNL96867.1"/>
    </source>
</evidence>
<keyword evidence="6 9" id="KW-1133">Transmembrane helix</keyword>
<feature type="transmembrane region" description="Helical" evidence="9">
    <location>
        <begin position="223"/>
        <end position="243"/>
    </location>
</feature>
<evidence type="ECO:0000256" key="5">
    <source>
        <dbReference type="ARBA" id="ARBA00022984"/>
    </source>
</evidence>
<name>A0A5C4U3S2_9CORY</name>
<evidence type="ECO:0000256" key="6">
    <source>
        <dbReference type="ARBA" id="ARBA00022989"/>
    </source>
</evidence>
<feature type="transmembrane region" description="Helical" evidence="9">
    <location>
        <begin position="332"/>
        <end position="351"/>
    </location>
</feature>
<evidence type="ECO:0000313" key="11">
    <source>
        <dbReference type="Proteomes" id="UP000312032"/>
    </source>
</evidence>
<dbReference type="CDD" id="cd13123">
    <property type="entry name" value="MATE_MurJ_like"/>
    <property type="match status" value="1"/>
</dbReference>
<feature type="transmembrane region" description="Helical" evidence="9">
    <location>
        <begin position="292"/>
        <end position="312"/>
    </location>
</feature>
<dbReference type="GO" id="GO:0015648">
    <property type="term" value="F:lipid-linked peptidoglycan transporter activity"/>
    <property type="evidence" value="ECO:0007669"/>
    <property type="project" value="TreeGrafter"/>
</dbReference>
<dbReference type="GO" id="GO:0034204">
    <property type="term" value="P:lipid translocation"/>
    <property type="evidence" value="ECO:0007669"/>
    <property type="project" value="TreeGrafter"/>
</dbReference>
<feature type="compositionally biased region" description="Polar residues" evidence="8">
    <location>
        <begin position="121"/>
        <end position="132"/>
    </location>
</feature>
<gene>
    <name evidence="10" type="primary">murJ</name>
    <name evidence="10" type="ORF">FHE74_07580</name>
</gene>
<feature type="transmembrane region" description="Helical" evidence="9">
    <location>
        <begin position="1045"/>
        <end position="1069"/>
    </location>
</feature>
<dbReference type="Pfam" id="PF03023">
    <property type="entry name" value="MurJ"/>
    <property type="match status" value="1"/>
</dbReference>
<dbReference type="Proteomes" id="UP000312032">
    <property type="component" value="Unassembled WGS sequence"/>
</dbReference>
<feature type="transmembrane region" description="Helical" evidence="9">
    <location>
        <begin position="491"/>
        <end position="513"/>
    </location>
</feature>
<feature type="region of interest" description="Disordered" evidence="8">
    <location>
        <begin position="986"/>
        <end position="1025"/>
    </location>
</feature>
<evidence type="ECO:0000256" key="1">
    <source>
        <dbReference type="ARBA" id="ARBA00004651"/>
    </source>
</evidence>
<keyword evidence="11" id="KW-1185">Reference proteome</keyword>
<dbReference type="GO" id="GO:0005886">
    <property type="term" value="C:plasma membrane"/>
    <property type="evidence" value="ECO:0007669"/>
    <property type="project" value="UniProtKB-SubCell"/>
</dbReference>
<feature type="transmembrane region" description="Helical" evidence="9">
    <location>
        <begin position="371"/>
        <end position="391"/>
    </location>
</feature>
<feature type="transmembrane region" description="Helical" evidence="9">
    <location>
        <begin position="411"/>
        <end position="430"/>
    </location>
</feature>
<keyword evidence="7 9" id="KW-0472">Membrane</keyword>
<evidence type="ECO:0000256" key="2">
    <source>
        <dbReference type="ARBA" id="ARBA00022475"/>
    </source>
</evidence>
<keyword evidence="5" id="KW-0573">Peptidoglycan synthesis</keyword>
<evidence type="ECO:0000256" key="4">
    <source>
        <dbReference type="ARBA" id="ARBA00022960"/>
    </source>
</evidence>
<comment type="subcellular location">
    <subcellularLocation>
        <location evidence="1">Cell membrane</location>
        <topology evidence="1">Multi-pass membrane protein</topology>
    </subcellularLocation>
</comment>
<feature type="transmembrane region" description="Helical" evidence="9">
    <location>
        <begin position="525"/>
        <end position="546"/>
    </location>
</feature>
<sequence length="1252" mass="130638">MTPPCSFSPARFVLSQRTHVVPEQPPHHLPGLRGRIIAPMPPAPVPVSRPAPTPAVDEEPVIDRSALTSDPSASGAEAAQQAAAAASSVAVMERSTADEPDVAEPAGSGAHEQVTGDSAGAESNEQPGQTSKGGDRDLLRSTGSMAVATLLSRITGFVRTAMIGAALGGAVADAFNTANTLPNLITEIVLGSVLTALVVPVLVRAEKEDADHGEAFIRRLFTLTFSLVTVVTIVAVVGAPLLTRLMLKSEGAVNVYLSTSFAFLLLPQIFFYGLFSLFMAVLNTKGYFRPGAWAPVANNLIAIAVMLLYMLLPSSLSAADQAPFWDPHVLLLGLGTTLGVVAQCLIMLPPLRRAGVNLRPLWGIDDRLKQFGGMAVAIIVYVAISQLGYIVNSRVASDSSQGAITIYSYHWLLLQVPYGIIGVTLLTAIMPRLSRNAADGDDRAVVRDLTLATKLTFIALIPIIVFFVGFGEPIAMALFQFGRFDEGSASILGLTLSVSAFTLIPYALVMLHLRVFYAREMAWTPTYIIAGITLTKIALALAAPMVTTSPQYVVVLLGAANGFGFLSGAIVGAFLLSRKLGSLNSRSVVHTSLWALGSSLVGVAVALLVQLALHAVLEVWLETLGNIGQLMLLAVCGVIFLIVTGIVLSRSGLPEVQNLGRMFARIPGLGRFIRPDEGKAIQVEAADPHDLSAQLAANDAFNASPVPPPMSAGVVRGPRLVPGAPVSDGRFRLLADHGNVQGAQFWKAREVASGKDVALTFVDTSGQAPLAPRTPAEMARTSALVSKRTRQLSELNHPGVADNVRILSYRSGALIVADWVDGSSLRSVAETAADPDNDLLLNPHAVALALAPIASAAADAEAAGTPLGLDNASRIRINLDGEAVLAFPAVLPDASVKEDVSSLASAIEILAGGTCHEGDEVDEELAQIAYDARTVANETAAEVDADEEDGTTRDTVTEGNAKVRDLAARLHRFGSGPVAVADAELEAGEPAPEAAEVEGEQATPQASTSTAARAARVAGARHHTETDQVSGVGFGSRGYTGRGTAFIVGAAMLFVVLAAAATALVVSVVSGDSDTAPITTDSIQGAETKAAAPKLPIILKPKQASVWQASPDFYGQDNPDKAPLLIDADNHTSWISDSYPNGLGAKPGVGIALTLDEPAVLEQLRADANAAGARLTVYAVPAGTDPASLTQLDGLTRLATAELSPGRTSIDLKSPDPATKNAPVGGVIVWFSDLGKDQEAFTIHELSLVGTR</sequence>
<feature type="compositionally biased region" description="Pro residues" evidence="8">
    <location>
        <begin position="39"/>
        <end position="53"/>
    </location>
</feature>
<feature type="region of interest" description="Disordered" evidence="8">
    <location>
        <begin position="22"/>
        <end position="56"/>
    </location>
</feature>
<dbReference type="CDD" id="cd13973">
    <property type="entry name" value="PK_MviN-like"/>
    <property type="match status" value="1"/>
</dbReference>
<dbReference type="Gene3D" id="3.30.200.20">
    <property type="entry name" value="Phosphorylase Kinase, domain 1"/>
    <property type="match status" value="1"/>
</dbReference>
<proteinExistence type="predicted"/>
<feature type="transmembrane region" description="Helical" evidence="9">
    <location>
        <begin position="255"/>
        <end position="280"/>
    </location>
</feature>
<dbReference type="PANTHER" id="PTHR47019">
    <property type="entry name" value="LIPID II FLIPPASE MURJ"/>
    <property type="match status" value="1"/>
</dbReference>
<feature type="compositionally biased region" description="Low complexity" evidence="8">
    <location>
        <begin position="988"/>
        <end position="1018"/>
    </location>
</feature>
<evidence type="ECO:0000256" key="9">
    <source>
        <dbReference type="SAM" id="Phobius"/>
    </source>
</evidence>
<keyword evidence="2" id="KW-1003">Cell membrane</keyword>
<protein>
    <submittedName>
        <fullName evidence="10">Murein biosynthesis integral membrane protein MurJ</fullName>
    </submittedName>
</protein>
<evidence type="ECO:0000256" key="8">
    <source>
        <dbReference type="SAM" id="MobiDB-lite"/>
    </source>
</evidence>
<dbReference type="Gene3D" id="1.10.510.10">
    <property type="entry name" value="Transferase(Phosphotransferase) domain 1"/>
    <property type="match status" value="1"/>
</dbReference>
<feature type="transmembrane region" description="Helical" evidence="9">
    <location>
        <begin position="451"/>
        <end position="471"/>
    </location>
</feature>
<dbReference type="GO" id="GO:0008360">
    <property type="term" value="P:regulation of cell shape"/>
    <property type="evidence" value="ECO:0007669"/>
    <property type="project" value="UniProtKB-KW"/>
</dbReference>
<dbReference type="PANTHER" id="PTHR47019:SF1">
    <property type="entry name" value="LIPID II FLIPPASE MURJ"/>
    <property type="match status" value="1"/>
</dbReference>
<feature type="transmembrane region" description="Helical" evidence="9">
    <location>
        <begin position="588"/>
        <end position="615"/>
    </location>
</feature>
<dbReference type="NCBIfam" id="TIGR01695">
    <property type="entry name" value="murJ_mviN"/>
    <property type="match status" value="1"/>
</dbReference>
<dbReference type="EMBL" id="VDHJ01000009">
    <property type="protein sequence ID" value="TNL96867.1"/>
    <property type="molecule type" value="Genomic_DNA"/>
</dbReference>
<evidence type="ECO:0000256" key="3">
    <source>
        <dbReference type="ARBA" id="ARBA00022692"/>
    </source>
</evidence>
<feature type="transmembrane region" description="Helical" evidence="9">
    <location>
        <begin position="150"/>
        <end position="172"/>
    </location>
</feature>
<organism evidence="10 11">
    <name type="scientific">Corynebacterium tapiri</name>
    <dbReference type="NCBI Taxonomy" id="1448266"/>
    <lineage>
        <taxon>Bacteria</taxon>
        <taxon>Bacillati</taxon>
        <taxon>Actinomycetota</taxon>
        <taxon>Actinomycetes</taxon>
        <taxon>Mycobacteriales</taxon>
        <taxon>Corynebacteriaceae</taxon>
        <taxon>Corynebacterium</taxon>
    </lineage>
</organism>
<reference evidence="10 11" key="1">
    <citation type="submission" date="2019-06" db="EMBL/GenBank/DDBJ databases">
        <authorList>
            <person name="Li J."/>
        </authorList>
    </citation>
    <scope>NUCLEOTIDE SEQUENCE [LARGE SCALE GENOMIC DNA]</scope>
    <source>
        <strain evidence="10 11">LMG 28165</strain>
    </source>
</reference>
<dbReference type="PRINTS" id="PR01806">
    <property type="entry name" value="VIRFACTRMVIN"/>
</dbReference>
<feature type="transmembrane region" description="Helical" evidence="9">
    <location>
        <begin position="552"/>
        <end position="576"/>
    </location>
</feature>
<keyword evidence="3 9" id="KW-0812">Transmembrane</keyword>
<dbReference type="InterPro" id="IPR051050">
    <property type="entry name" value="Lipid_II_flippase_MurJ/MviN"/>
</dbReference>
<dbReference type="OrthoDB" id="9786339at2"/>
<dbReference type="GO" id="GO:0009252">
    <property type="term" value="P:peptidoglycan biosynthetic process"/>
    <property type="evidence" value="ECO:0007669"/>
    <property type="project" value="UniProtKB-KW"/>
</dbReference>
<comment type="caution">
    <text evidence="10">The sequence shown here is derived from an EMBL/GenBank/DDBJ whole genome shotgun (WGS) entry which is preliminary data.</text>
</comment>
<feature type="region of interest" description="Disordered" evidence="8">
    <location>
        <begin position="87"/>
        <end position="139"/>
    </location>
</feature>